<keyword evidence="3" id="KW-1185">Reference proteome</keyword>
<dbReference type="PANTHER" id="PTHR48098">
    <property type="entry name" value="ENTEROCHELIN ESTERASE-RELATED"/>
    <property type="match status" value="1"/>
</dbReference>
<evidence type="ECO:0000313" key="3">
    <source>
        <dbReference type="Proteomes" id="UP000665025"/>
    </source>
</evidence>
<evidence type="ECO:0000313" key="2">
    <source>
        <dbReference type="EMBL" id="QTL34065.1"/>
    </source>
</evidence>
<proteinExistence type="predicted"/>
<dbReference type="SUPFAM" id="SSF53474">
    <property type="entry name" value="alpha/beta-Hydrolases"/>
    <property type="match status" value="1"/>
</dbReference>
<name>A0ABX7V0N6_9GAMM</name>
<dbReference type="Gene3D" id="3.40.50.1820">
    <property type="entry name" value="alpha/beta hydrolase"/>
    <property type="match status" value="1"/>
</dbReference>
<organism evidence="2 3">
    <name type="scientific">Pseudoalteromonas viridis</name>
    <dbReference type="NCBI Taxonomy" id="339617"/>
    <lineage>
        <taxon>Bacteria</taxon>
        <taxon>Pseudomonadati</taxon>
        <taxon>Pseudomonadota</taxon>
        <taxon>Gammaproteobacteria</taxon>
        <taxon>Alteromonadales</taxon>
        <taxon>Pseudoalteromonadaceae</taxon>
        <taxon>Pseudoalteromonas</taxon>
    </lineage>
</organism>
<dbReference type="Pfam" id="PF00756">
    <property type="entry name" value="Esterase"/>
    <property type="match status" value="1"/>
</dbReference>
<keyword evidence="2" id="KW-0378">Hydrolase</keyword>
<reference evidence="2 3" key="1">
    <citation type="submission" date="2021-03" db="EMBL/GenBank/DDBJ databases">
        <title>Complete Genome of Pseudoalteromonas viridis Strain BBR56, a new biocontrol bacterial candidate.</title>
        <authorList>
            <person name="Handayani D.P."/>
            <person name="Isnansetyo A."/>
            <person name="Istiqomah I."/>
            <person name="Jumina J."/>
        </authorList>
    </citation>
    <scope>NUCLEOTIDE SEQUENCE [LARGE SCALE GENOMIC DNA]</scope>
    <source>
        <strain evidence="2 3">BBR56</strain>
    </source>
</reference>
<dbReference type="Proteomes" id="UP000665025">
    <property type="component" value="Chromosome 1"/>
</dbReference>
<dbReference type="PANTHER" id="PTHR48098:SF6">
    <property type="entry name" value="FERRI-BACILLIBACTIN ESTERASE BESA"/>
    <property type="match status" value="1"/>
</dbReference>
<accession>A0ABX7V0N6</accession>
<feature type="signal peptide" evidence="1">
    <location>
        <begin position="1"/>
        <end position="22"/>
    </location>
</feature>
<sequence length="278" mass="31467">MMYSQFKLIMCLFLCVLAINLAACGGGSDTGTAPQGSSEQSAQPFLPGERLQLDAFSSDYTGVSYPLKIYLPQNRAANKRYPVIYVLDAEWRFDTIADSLDDNKMAVILVGIENYVDEGYQHRETYSQWPLAKDYFDFIRKELAVEVEARYPIDQSDRTIMGHSNTGLFVGLALLMDDPQQPFFHRHVSFDGSFWAHTDTTSQLIDDRRAQSSTLKSRTILVGANGKIGNVLYVREFDAQLTRANFAQLDMTYLEYKQDHIPVVAHSVDEVLSALYRD</sequence>
<dbReference type="InterPro" id="IPR029058">
    <property type="entry name" value="AB_hydrolase_fold"/>
</dbReference>
<dbReference type="EMBL" id="CP072425">
    <property type="protein sequence ID" value="QTL34065.1"/>
    <property type="molecule type" value="Genomic_DNA"/>
</dbReference>
<keyword evidence="1" id="KW-0732">Signal</keyword>
<dbReference type="InterPro" id="IPR050583">
    <property type="entry name" value="Mycobacterial_A85_antigen"/>
</dbReference>
<dbReference type="GO" id="GO:0016787">
    <property type="term" value="F:hydrolase activity"/>
    <property type="evidence" value="ECO:0007669"/>
    <property type="project" value="UniProtKB-KW"/>
</dbReference>
<gene>
    <name evidence="2" type="ORF">J5X90_10805</name>
</gene>
<protein>
    <submittedName>
        <fullName evidence="2">Alpha/beta hydrolase</fullName>
    </submittedName>
</protein>
<feature type="chain" id="PRO_5045462813" evidence="1">
    <location>
        <begin position="23"/>
        <end position="278"/>
    </location>
</feature>
<dbReference type="InterPro" id="IPR000801">
    <property type="entry name" value="Esterase-like"/>
</dbReference>
<evidence type="ECO:0000256" key="1">
    <source>
        <dbReference type="SAM" id="SignalP"/>
    </source>
</evidence>